<keyword evidence="9" id="KW-0325">Glycoprotein</keyword>
<keyword evidence="4 12" id="KW-0812">Transmembrane</keyword>
<dbReference type="InterPro" id="IPR015683">
    <property type="entry name" value="Ionotropic_Glu_rcpt"/>
</dbReference>
<organism evidence="15 16">
    <name type="scientific">Tegillarca granosa</name>
    <name type="common">Malaysian cockle</name>
    <name type="synonym">Anadara granosa</name>
    <dbReference type="NCBI Taxonomy" id="220873"/>
    <lineage>
        <taxon>Eukaryota</taxon>
        <taxon>Metazoa</taxon>
        <taxon>Spiralia</taxon>
        <taxon>Lophotrochozoa</taxon>
        <taxon>Mollusca</taxon>
        <taxon>Bivalvia</taxon>
        <taxon>Autobranchia</taxon>
        <taxon>Pteriomorphia</taxon>
        <taxon>Arcoida</taxon>
        <taxon>Arcoidea</taxon>
        <taxon>Arcidae</taxon>
        <taxon>Tegillarca</taxon>
    </lineage>
</organism>
<name>A0ABQ9EWH0_TEGGR</name>
<dbReference type="SMART" id="SM00079">
    <property type="entry name" value="PBPe"/>
    <property type="match status" value="1"/>
</dbReference>
<dbReference type="Proteomes" id="UP001217089">
    <property type="component" value="Unassembled WGS sequence"/>
</dbReference>
<dbReference type="Gene3D" id="3.40.190.10">
    <property type="entry name" value="Periplasmic binding protein-like II"/>
    <property type="match status" value="2"/>
</dbReference>
<keyword evidence="3" id="KW-1003">Cell membrane</keyword>
<keyword evidence="7 12" id="KW-0472">Membrane</keyword>
<dbReference type="SUPFAM" id="SSF81324">
    <property type="entry name" value="Voltage-gated potassium channels"/>
    <property type="match status" value="1"/>
</dbReference>
<dbReference type="Pfam" id="PF10613">
    <property type="entry name" value="Lig_chan-Glu_bd"/>
    <property type="match status" value="1"/>
</dbReference>
<evidence type="ECO:0000256" key="5">
    <source>
        <dbReference type="ARBA" id="ARBA00022989"/>
    </source>
</evidence>
<feature type="transmembrane region" description="Helical" evidence="12">
    <location>
        <begin position="190"/>
        <end position="209"/>
    </location>
</feature>
<sequence>MKREYNGEVKFYGYIKDLMDEITSKLNYEYEFLLGDGLYGAQQDNGSWTGVVGDLLNKTSDLAAAALTITKTRMNVVDFSLPFQTSGPVLVMLKPERERMQVIKERLTKLLTPFEFSVWLLAIIAFMVTSTILYIISYFNPYEWRRMAHDGEATLREMESFTCLNSFWFTLSTMAWQGYTRSPRSIGGRIVVTAWWLFVVIFVACYIANLTNLLKRPLHTETYTAAVQSLSDLANQNQMKPLVLASGATSNFLEHSRVPFLAAIQRTLESDPKLKVNTHAEGFDMLTKGDKSYGFIAESMIARYVAGNDCSIYFVNDFIVNRYEALAFPKKSDLKVKFDNIIIELQENGMLYEIQERWFKGTCDQYILDVTKEKKIEIPVFFQVELGTFSGAVLILAAGLVLGGLVTVVEIVLFRFAESVSIKWQSFHFYPVRTFRGKIIIRETNITLWRQNCEFINEIRKSEYFLLVKLNQSKQELGFEG</sequence>
<dbReference type="InterPro" id="IPR019594">
    <property type="entry name" value="Glu/Gly-bd"/>
</dbReference>
<dbReference type="Gene3D" id="1.10.287.70">
    <property type="match status" value="1"/>
</dbReference>
<evidence type="ECO:0000259" key="14">
    <source>
        <dbReference type="SMART" id="SM00918"/>
    </source>
</evidence>
<keyword evidence="11" id="KW-0407">Ion channel</keyword>
<keyword evidence="8" id="KW-0675">Receptor</keyword>
<dbReference type="SUPFAM" id="SSF53850">
    <property type="entry name" value="Periplasmic binding protein-like II"/>
    <property type="match status" value="1"/>
</dbReference>
<feature type="transmembrane region" description="Helical" evidence="12">
    <location>
        <begin position="389"/>
        <end position="414"/>
    </location>
</feature>
<evidence type="ECO:0000259" key="13">
    <source>
        <dbReference type="SMART" id="SM00079"/>
    </source>
</evidence>
<keyword evidence="6" id="KW-0406">Ion transport</keyword>
<keyword evidence="5 12" id="KW-1133">Transmembrane helix</keyword>
<keyword evidence="10" id="KW-1071">Ligand-gated ion channel</keyword>
<evidence type="ECO:0000256" key="10">
    <source>
        <dbReference type="ARBA" id="ARBA00023286"/>
    </source>
</evidence>
<evidence type="ECO:0000256" key="12">
    <source>
        <dbReference type="SAM" id="Phobius"/>
    </source>
</evidence>
<feature type="transmembrane region" description="Helical" evidence="12">
    <location>
        <begin position="116"/>
        <end position="139"/>
    </location>
</feature>
<dbReference type="Pfam" id="PF00060">
    <property type="entry name" value="Lig_chan"/>
    <property type="match status" value="1"/>
</dbReference>
<dbReference type="SMART" id="SM00918">
    <property type="entry name" value="Lig_chan-Glu_bd"/>
    <property type="match status" value="1"/>
</dbReference>
<evidence type="ECO:0000313" key="16">
    <source>
        <dbReference type="Proteomes" id="UP001217089"/>
    </source>
</evidence>
<keyword evidence="16" id="KW-1185">Reference proteome</keyword>
<evidence type="ECO:0000256" key="4">
    <source>
        <dbReference type="ARBA" id="ARBA00022692"/>
    </source>
</evidence>
<dbReference type="EMBL" id="JARBDR010000657">
    <property type="protein sequence ID" value="KAJ8309518.1"/>
    <property type="molecule type" value="Genomic_DNA"/>
</dbReference>
<accession>A0ABQ9EWH0</accession>
<evidence type="ECO:0000256" key="6">
    <source>
        <dbReference type="ARBA" id="ARBA00023065"/>
    </source>
</evidence>
<dbReference type="PANTHER" id="PTHR18966">
    <property type="entry name" value="IONOTROPIC GLUTAMATE RECEPTOR"/>
    <property type="match status" value="1"/>
</dbReference>
<evidence type="ECO:0000256" key="9">
    <source>
        <dbReference type="ARBA" id="ARBA00023180"/>
    </source>
</evidence>
<dbReference type="PRINTS" id="PR00177">
    <property type="entry name" value="NMDARECEPTOR"/>
</dbReference>
<gene>
    <name evidence="15" type="ORF">KUTeg_014392</name>
</gene>
<feature type="domain" description="Ionotropic glutamate receptor L-glutamate and glycine-binding" evidence="14">
    <location>
        <begin position="1"/>
        <end position="57"/>
    </location>
</feature>
<evidence type="ECO:0000256" key="11">
    <source>
        <dbReference type="ARBA" id="ARBA00023303"/>
    </source>
</evidence>
<evidence type="ECO:0000256" key="2">
    <source>
        <dbReference type="ARBA" id="ARBA00022448"/>
    </source>
</evidence>
<protein>
    <submittedName>
        <fullName evidence="15">Uncharacterized protein</fullName>
    </submittedName>
</protein>
<dbReference type="InterPro" id="IPR001320">
    <property type="entry name" value="Iontro_rcpt_C"/>
</dbReference>
<proteinExistence type="predicted"/>
<evidence type="ECO:0000256" key="7">
    <source>
        <dbReference type="ARBA" id="ARBA00023136"/>
    </source>
</evidence>
<feature type="domain" description="Ionotropic glutamate receptor C-terminal" evidence="13">
    <location>
        <begin position="2"/>
        <end position="361"/>
    </location>
</feature>
<evidence type="ECO:0000313" key="15">
    <source>
        <dbReference type="EMBL" id="KAJ8309518.1"/>
    </source>
</evidence>
<evidence type="ECO:0000256" key="1">
    <source>
        <dbReference type="ARBA" id="ARBA00004651"/>
    </source>
</evidence>
<keyword evidence="2" id="KW-0813">Transport</keyword>
<dbReference type="InterPro" id="IPR001508">
    <property type="entry name" value="Iono_Glu_rcpt_met"/>
</dbReference>
<evidence type="ECO:0000256" key="3">
    <source>
        <dbReference type="ARBA" id="ARBA00022475"/>
    </source>
</evidence>
<reference evidence="15 16" key="1">
    <citation type="submission" date="2022-12" db="EMBL/GenBank/DDBJ databases">
        <title>Chromosome-level genome of Tegillarca granosa.</title>
        <authorList>
            <person name="Kim J."/>
        </authorList>
    </citation>
    <scope>NUCLEOTIDE SEQUENCE [LARGE SCALE GENOMIC DNA]</scope>
    <source>
        <strain evidence="15">Teg-2019</strain>
        <tissue evidence="15">Adductor muscle</tissue>
    </source>
</reference>
<comment type="subcellular location">
    <subcellularLocation>
        <location evidence="1">Cell membrane</location>
        <topology evidence="1">Multi-pass membrane protein</topology>
    </subcellularLocation>
</comment>
<evidence type="ECO:0000256" key="8">
    <source>
        <dbReference type="ARBA" id="ARBA00023170"/>
    </source>
</evidence>
<comment type="caution">
    <text evidence="15">The sequence shown here is derived from an EMBL/GenBank/DDBJ whole genome shotgun (WGS) entry which is preliminary data.</text>
</comment>